<name>A0A948W586_UNCEI</name>
<accession>A0A948W586</accession>
<reference evidence="3" key="1">
    <citation type="submission" date="2021-05" db="EMBL/GenBank/DDBJ databases">
        <title>Energy efficiency and biological interactions define the core microbiome of deep oligotrophic groundwater.</title>
        <authorList>
            <person name="Mehrshad M."/>
            <person name="Lopez-Fernandez M."/>
            <person name="Bell E."/>
            <person name="Bernier-Latmani R."/>
            <person name="Bertilsson S."/>
            <person name="Dopson M."/>
        </authorList>
    </citation>
    <scope>NUCLEOTIDE SEQUENCE</scope>
    <source>
        <strain evidence="3">Modern_marine.mb.64</strain>
    </source>
</reference>
<feature type="compositionally biased region" description="Polar residues" evidence="1">
    <location>
        <begin position="106"/>
        <end position="122"/>
    </location>
</feature>
<evidence type="ECO:0000313" key="4">
    <source>
        <dbReference type="Proteomes" id="UP000777784"/>
    </source>
</evidence>
<evidence type="ECO:0000256" key="1">
    <source>
        <dbReference type="SAM" id="MobiDB-lite"/>
    </source>
</evidence>
<keyword evidence="2" id="KW-0472">Membrane</keyword>
<evidence type="ECO:0000256" key="2">
    <source>
        <dbReference type="SAM" id="Phobius"/>
    </source>
</evidence>
<dbReference type="AlphaFoldDB" id="A0A948W586"/>
<sequence>MKSLIRGISRMILLYIVVICAIACNNSFQKVGANSKQRFFAHAKTEFKSLNSTFLNVAESTLERGIKSMINSIEQRTDTRKHASNHSRFSRDHRNPSPKIKIGDSGHSQSRTGATRNRNSGHFGSRGSESKSSDSNSNLTQDTGDFISDTYQATRMGWEIANDDPQRTADRLMNDEKFQKDLCRTGDNLMNSSKRMNKHLDKASKTTKKAADSVKKALGW</sequence>
<dbReference type="Proteomes" id="UP000777784">
    <property type="component" value="Unassembled WGS sequence"/>
</dbReference>
<feature type="region of interest" description="Disordered" evidence="1">
    <location>
        <begin position="75"/>
        <end position="144"/>
    </location>
</feature>
<keyword evidence="2" id="KW-0812">Transmembrane</keyword>
<evidence type="ECO:0000313" key="3">
    <source>
        <dbReference type="EMBL" id="MBU2689755.1"/>
    </source>
</evidence>
<gene>
    <name evidence="3" type="ORF">KJ970_02430</name>
</gene>
<organism evidence="3 4">
    <name type="scientific">Eiseniibacteriota bacterium</name>
    <dbReference type="NCBI Taxonomy" id="2212470"/>
    <lineage>
        <taxon>Bacteria</taxon>
        <taxon>Candidatus Eiseniibacteriota</taxon>
    </lineage>
</organism>
<dbReference type="EMBL" id="JAHJDP010000018">
    <property type="protein sequence ID" value="MBU2689755.1"/>
    <property type="molecule type" value="Genomic_DNA"/>
</dbReference>
<proteinExistence type="predicted"/>
<feature type="transmembrane region" description="Helical" evidence="2">
    <location>
        <begin position="12"/>
        <end position="28"/>
    </location>
</feature>
<keyword evidence="2" id="KW-1133">Transmembrane helix</keyword>
<protein>
    <submittedName>
        <fullName evidence="3">Uncharacterized protein</fullName>
    </submittedName>
</protein>
<feature type="region of interest" description="Disordered" evidence="1">
    <location>
        <begin position="184"/>
        <end position="220"/>
    </location>
</feature>
<comment type="caution">
    <text evidence="3">The sequence shown here is derived from an EMBL/GenBank/DDBJ whole genome shotgun (WGS) entry which is preliminary data.</text>
</comment>
<feature type="compositionally biased region" description="Basic and acidic residues" evidence="1">
    <location>
        <begin position="198"/>
        <end position="220"/>
    </location>
</feature>